<evidence type="ECO:0000313" key="1">
    <source>
        <dbReference type="EMBL" id="RYN62124.1"/>
    </source>
</evidence>
<organism evidence="1 2">
    <name type="scientific">Alternaria tenuissima</name>
    <dbReference type="NCBI Taxonomy" id="119927"/>
    <lineage>
        <taxon>Eukaryota</taxon>
        <taxon>Fungi</taxon>
        <taxon>Dikarya</taxon>
        <taxon>Ascomycota</taxon>
        <taxon>Pezizomycotina</taxon>
        <taxon>Dothideomycetes</taxon>
        <taxon>Pleosporomycetidae</taxon>
        <taxon>Pleosporales</taxon>
        <taxon>Pleosporineae</taxon>
        <taxon>Pleosporaceae</taxon>
        <taxon>Alternaria</taxon>
        <taxon>Alternaria sect. Alternaria</taxon>
        <taxon>Alternaria alternata complex</taxon>
    </lineage>
</organism>
<gene>
    <name evidence="1" type="ORF">AA0114_g562</name>
</gene>
<protein>
    <submittedName>
        <fullName evidence="1">Uncharacterized protein</fullName>
    </submittedName>
</protein>
<accession>A0A4Q4MWV7</accession>
<dbReference type="Proteomes" id="UP000292402">
    <property type="component" value="Unassembled WGS sequence"/>
</dbReference>
<dbReference type="EMBL" id="PDXA01000001">
    <property type="protein sequence ID" value="RYN62124.1"/>
    <property type="molecule type" value="Genomic_DNA"/>
</dbReference>
<reference evidence="2" key="1">
    <citation type="journal article" date="2019" name="bioRxiv">
        <title>Genomics, evolutionary history and diagnostics of the Alternaria alternata species group including apple and Asian pear pathotypes.</title>
        <authorList>
            <person name="Armitage A.D."/>
            <person name="Cockerton H.M."/>
            <person name="Sreenivasaprasad S."/>
            <person name="Woodhall J.W."/>
            <person name="Lane C.R."/>
            <person name="Harrison R.J."/>
            <person name="Clarkson J.P."/>
        </authorList>
    </citation>
    <scope>NUCLEOTIDE SEQUENCE [LARGE SCALE GENOMIC DNA]</scope>
    <source>
        <strain evidence="2">FERA 1082</strain>
    </source>
</reference>
<name>A0A4Q4MWV7_9PLEO</name>
<proteinExistence type="predicted"/>
<comment type="caution">
    <text evidence="1">The sequence shown here is derived from an EMBL/GenBank/DDBJ whole genome shotgun (WGS) entry which is preliminary data.</text>
</comment>
<sequence>MFDLGLSQQTNTLLSPVFPYVFHAPEGGASLRVPYRFQGIA</sequence>
<evidence type="ECO:0000313" key="2">
    <source>
        <dbReference type="Proteomes" id="UP000292402"/>
    </source>
</evidence>
<dbReference type="AlphaFoldDB" id="A0A4Q4MWV7"/>